<accession>A0A0F8YF33</accession>
<sequence length="33" mass="3748">NKVLDTTQKWYQEGNKIYHRGKICGEAKIVGGI</sequence>
<gene>
    <name evidence="1" type="ORF">LCGC14_2827360</name>
</gene>
<dbReference type="AlphaFoldDB" id="A0A0F8YF33"/>
<proteinExistence type="predicted"/>
<name>A0A0F8YF33_9ZZZZ</name>
<reference evidence="1" key="1">
    <citation type="journal article" date="2015" name="Nature">
        <title>Complex archaea that bridge the gap between prokaryotes and eukaryotes.</title>
        <authorList>
            <person name="Spang A."/>
            <person name="Saw J.H."/>
            <person name="Jorgensen S.L."/>
            <person name="Zaremba-Niedzwiedzka K."/>
            <person name="Martijn J."/>
            <person name="Lind A.E."/>
            <person name="van Eijk R."/>
            <person name="Schleper C."/>
            <person name="Guy L."/>
            <person name="Ettema T.J."/>
        </authorList>
    </citation>
    <scope>NUCLEOTIDE SEQUENCE</scope>
</reference>
<comment type="caution">
    <text evidence="1">The sequence shown here is derived from an EMBL/GenBank/DDBJ whole genome shotgun (WGS) entry which is preliminary data.</text>
</comment>
<evidence type="ECO:0000313" key="1">
    <source>
        <dbReference type="EMBL" id="KKK80048.1"/>
    </source>
</evidence>
<protein>
    <submittedName>
        <fullName evidence="1">Uncharacterized protein</fullName>
    </submittedName>
</protein>
<feature type="non-terminal residue" evidence="1">
    <location>
        <position position="1"/>
    </location>
</feature>
<organism evidence="1">
    <name type="scientific">marine sediment metagenome</name>
    <dbReference type="NCBI Taxonomy" id="412755"/>
    <lineage>
        <taxon>unclassified sequences</taxon>
        <taxon>metagenomes</taxon>
        <taxon>ecological metagenomes</taxon>
    </lineage>
</organism>
<dbReference type="EMBL" id="LAZR01053756">
    <property type="protein sequence ID" value="KKK80048.1"/>
    <property type="molecule type" value="Genomic_DNA"/>
</dbReference>